<proteinExistence type="predicted"/>
<evidence type="ECO:0008006" key="4">
    <source>
        <dbReference type="Google" id="ProtNLM"/>
    </source>
</evidence>
<feature type="region of interest" description="Disordered" evidence="1">
    <location>
        <begin position="37"/>
        <end position="80"/>
    </location>
</feature>
<protein>
    <recommendedName>
        <fullName evidence="4">Mannose-6-phosphate isomerase</fullName>
    </recommendedName>
</protein>
<organism evidence="2 3">
    <name type="scientific">Prorocentrum cordatum</name>
    <dbReference type="NCBI Taxonomy" id="2364126"/>
    <lineage>
        <taxon>Eukaryota</taxon>
        <taxon>Sar</taxon>
        <taxon>Alveolata</taxon>
        <taxon>Dinophyceae</taxon>
        <taxon>Prorocentrales</taxon>
        <taxon>Prorocentraceae</taxon>
        <taxon>Prorocentrum</taxon>
    </lineage>
</organism>
<name>A0ABN9XYJ0_9DINO</name>
<evidence type="ECO:0000256" key="1">
    <source>
        <dbReference type="SAM" id="MobiDB-lite"/>
    </source>
</evidence>
<feature type="region of interest" description="Disordered" evidence="1">
    <location>
        <begin position="467"/>
        <end position="488"/>
    </location>
</feature>
<feature type="compositionally biased region" description="Low complexity" evidence="1">
    <location>
        <begin position="170"/>
        <end position="192"/>
    </location>
</feature>
<feature type="compositionally biased region" description="Gly residues" evidence="1">
    <location>
        <begin position="327"/>
        <end position="336"/>
    </location>
</feature>
<feature type="region of interest" description="Disordered" evidence="1">
    <location>
        <begin position="263"/>
        <end position="410"/>
    </location>
</feature>
<comment type="caution">
    <text evidence="2">The sequence shown here is derived from an EMBL/GenBank/DDBJ whole genome shotgun (WGS) entry which is preliminary data.</text>
</comment>
<feature type="compositionally biased region" description="Low complexity" evidence="1">
    <location>
        <begin position="474"/>
        <end position="484"/>
    </location>
</feature>
<evidence type="ECO:0000313" key="2">
    <source>
        <dbReference type="EMBL" id="CAK0904589.1"/>
    </source>
</evidence>
<dbReference type="Proteomes" id="UP001189429">
    <property type="component" value="Unassembled WGS sequence"/>
</dbReference>
<gene>
    <name evidence="2" type="ORF">PCOR1329_LOCUS80551</name>
</gene>
<feature type="compositionally biased region" description="Low complexity" evidence="1">
    <location>
        <begin position="62"/>
        <end position="74"/>
    </location>
</feature>
<feature type="compositionally biased region" description="Gly residues" evidence="1">
    <location>
        <begin position="160"/>
        <end position="169"/>
    </location>
</feature>
<accession>A0ABN9XYJ0</accession>
<feature type="compositionally biased region" description="Basic residues" evidence="1">
    <location>
        <begin position="352"/>
        <end position="362"/>
    </location>
</feature>
<dbReference type="EMBL" id="CAUYUJ010021423">
    <property type="protein sequence ID" value="CAK0904589.1"/>
    <property type="molecule type" value="Genomic_DNA"/>
</dbReference>
<sequence>KTSFSIDDAHPTLYSSKNQWVATEAVGVGPCACRAAASAGHVRPGRAARGGGVGVGGRRAGRAGPHAAGLPLAPRRGRHDGGRARLADGGLLVPAPGGAAPWLPPAGGGPAGARELGAGRGRAGGPARDGVGHQVADAPAGHLRPGVRPDGAQPRRRRGAPGGQAGAHGAGLLLGATRRRTTAGSAGSPGRWPGRRRRRCGCWRGCGTSTPRRAMGEQRGPAGRFAGALRAPPVRLPGEVVRLRRAAGHVPVHRQGAVPVRRALGQVPRRHLGLPAAPPRRQVHRDQRRGPLHAGREAAGERRRPAQPPWGRHAGSLASWRRRGPAGAPGGRGDPQGGRRVRRGPRLPGARGRGRRGGRGRRAAGAGRRPGRRGGDQARLWVQPASGRGSRHGRRAGGHDTRGGRGLLRDAPALLRQRPLRPPLEPGDLALVPAGTRRALRRGEAGGAARALRLLPGRPLRAGKAQEFDGAEAGDGQAAATAEDAASRRPALMRPASFEAEVPAEGSEQGFQAVVHRAAERPCVVVPRGDGEVVIEYVELTPEVPALHFEAQAEDWLVLLLEGDSLMVNGSAMRAGELCLLPRGGDKELRLPENHQGRWRSWRGAR</sequence>
<feature type="region of interest" description="Disordered" evidence="1">
    <location>
        <begin position="97"/>
        <end position="196"/>
    </location>
</feature>
<feature type="compositionally biased region" description="Gly residues" evidence="1">
    <location>
        <begin position="48"/>
        <end position="58"/>
    </location>
</feature>
<feature type="compositionally biased region" description="Basic and acidic residues" evidence="1">
    <location>
        <begin position="284"/>
        <end position="304"/>
    </location>
</feature>
<reference evidence="2" key="1">
    <citation type="submission" date="2023-10" db="EMBL/GenBank/DDBJ databases">
        <authorList>
            <person name="Chen Y."/>
            <person name="Shah S."/>
            <person name="Dougan E. K."/>
            <person name="Thang M."/>
            <person name="Chan C."/>
        </authorList>
    </citation>
    <scope>NUCLEOTIDE SEQUENCE [LARGE SCALE GENOMIC DNA]</scope>
</reference>
<evidence type="ECO:0000313" key="3">
    <source>
        <dbReference type="Proteomes" id="UP001189429"/>
    </source>
</evidence>
<keyword evidence="3" id="KW-1185">Reference proteome</keyword>
<feature type="non-terminal residue" evidence="2">
    <location>
        <position position="1"/>
    </location>
</feature>